<comment type="caution">
    <text evidence="6">The sequence shown here is derived from an EMBL/GenBank/DDBJ whole genome shotgun (WGS) entry which is preliminary data.</text>
</comment>
<keyword evidence="3" id="KW-0804">Transcription</keyword>
<comment type="subcellular location">
    <subcellularLocation>
        <location evidence="1">Nucleus</location>
    </subcellularLocation>
</comment>
<dbReference type="InterPro" id="IPR050762">
    <property type="entry name" value="HD-ZIP_Homeobox_LZ_Class_II"/>
</dbReference>
<dbReference type="InterPro" id="IPR006712">
    <property type="entry name" value="HD-ZIP_N"/>
</dbReference>
<feature type="domain" description="HD-ZIP protein N-terminal" evidence="5">
    <location>
        <begin position="79"/>
        <end position="157"/>
    </location>
</feature>
<evidence type="ECO:0000256" key="1">
    <source>
        <dbReference type="ARBA" id="ARBA00004123"/>
    </source>
</evidence>
<organism evidence="6 7">
    <name type="scientific">Stephania cephalantha</name>
    <dbReference type="NCBI Taxonomy" id="152367"/>
    <lineage>
        <taxon>Eukaryota</taxon>
        <taxon>Viridiplantae</taxon>
        <taxon>Streptophyta</taxon>
        <taxon>Embryophyta</taxon>
        <taxon>Tracheophyta</taxon>
        <taxon>Spermatophyta</taxon>
        <taxon>Magnoliopsida</taxon>
        <taxon>Ranunculales</taxon>
        <taxon>Menispermaceae</taxon>
        <taxon>Menispermoideae</taxon>
        <taxon>Cissampelideae</taxon>
        <taxon>Stephania</taxon>
    </lineage>
</organism>
<evidence type="ECO:0000259" key="5">
    <source>
        <dbReference type="Pfam" id="PF04618"/>
    </source>
</evidence>
<proteinExistence type="predicted"/>
<dbReference type="PANTHER" id="PTHR45714:SF39">
    <property type="entry name" value="HOMEOBOX-LEUCINE ZIPPER PROTEIN HAT14"/>
    <property type="match status" value="1"/>
</dbReference>
<feature type="compositionally biased region" description="Low complexity" evidence="4">
    <location>
        <begin position="19"/>
        <end position="32"/>
    </location>
</feature>
<keyword evidence="2" id="KW-0805">Transcription regulation</keyword>
<feature type="region of interest" description="Disordered" evidence="4">
    <location>
        <begin position="238"/>
        <end position="267"/>
    </location>
</feature>
<dbReference type="Pfam" id="PF04618">
    <property type="entry name" value="HD-ZIP_N"/>
    <property type="match status" value="1"/>
</dbReference>
<sequence>MELGLSLGDGSRQFNIGISSEKSSSSNSSSSSDKIIHKVLLRNNSTDDDDDHGRDFNTTVDGDDSTDDDHRRVASSDPPVQLDLLPLAPVPRHNSSTTSSHLGLPWSSIRTNSETGLMGGFVRGFDVNRAPSIAEDHEINNNNGNVVSSPNSTLSSFHQMEFSMGCRDNGTTSNKRDFEDALGGSGNEIDAERACSRASDDEDNALNRKKLRLSKEQSAFLEESFKEHSTLNPVKTKARFGETTQSPPSPGRSLVPEQKGKNKVEANRGGLRVSEKVLRDANRGEQKITEGAPRAENSQDFESLLHATSGDHSHHVPLLRASRRHLHSARRRQGRWIRGCSGDQSLRFLTCQAHVLSPDDVSATSANFVIEHLEENGRS</sequence>
<protein>
    <recommendedName>
        <fullName evidence="5">HD-ZIP protein N-terminal domain-containing protein</fullName>
    </recommendedName>
</protein>
<feature type="region of interest" description="Disordered" evidence="4">
    <location>
        <begin position="1"/>
        <end position="101"/>
    </location>
</feature>
<evidence type="ECO:0000256" key="4">
    <source>
        <dbReference type="SAM" id="MobiDB-lite"/>
    </source>
</evidence>
<gene>
    <name evidence="6" type="ORF">Scep_014323</name>
</gene>
<dbReference type="GO" id="GO:0005634">
    <property type="term" value="C:nucleus"/>
    <property type="evidence" value="ECO:0007669"/>
    <property type="project" value="UniProtKB-SubCell"/>
</dbReference>
<dbReference type="EMBL" id="JBBNAG010000006">
    <property type="protein sequence ID" value="KAK9125477.1"/>
    <property type="molecule type" value="Genomic_DNA"/>
</dbReference>
<reference evidence="6 7" key="1">
    <citation type="submission" date="2024-01" db="EMBL/GenBank/DDBJ databases">
        <title>Genome assemblies of Stephania.</title>
        <authorList>
            <person name="Yang L."/>
        </authorList>
    </citation>
    <scope>NUCLEOTIDE SEQUENCE [LARGE SCALE GENOMIC DNA]</scope>
    <source>
        <strain evidence="6">JXDWG</strain>
        <tissue evidence="6">Leaf</tissue>
    </source>
</reference>
<evidence type="ECO:0000313" key="6">
    <source>
        <dbReference type="EMBL" id="KAK9125477.1"/>
    </source>
</evidence>
<evidence type="ECO:0000256" key="2">
    <source>
        <dbReference type="ARBA" id="ARBA00023015"/>
    </source>
</evidence>
<keyword evidence="7" id="KW-1185">Reference proteome</keyword>
<dbReference type="Proteomes" id="UP001419268">
    <property type="component" value="Unassembled WGS sequence"/>
</dbReference>
<name>A0AAP0J331_9MAGN</name>
<dbReference type="AlphaFoldDB" id="A0AAP0J331"/>
<feature type="compositionally biased region" description="Basic and acidic residues" evidence="4">
    <location>
        <begin position="190"/>
        <end position="199"/>
    </location>
</feature>
<evidence type="ECO:0000256" key="3">
    <source>
        <dbReference type="ARBA" id="ARBA00023163"/>
    </source>
</evidence>
<dbReference type="PANTHER" id="PTHR45714">
    <property type="entry name" value="HOMEOBOX-LEUCINE ZIPPER PROTEIN HAT14"/>
    <property type="match status" value="1"/>
</dbReference>
<feature type="region of interest" description="Disordered" evidence="4">
    <location>
        <begin position="180"/>
        <end position="203"/>
    </location>
</feature>
<accession>A0AAP0J331</accession>
<evidence type="ECO:0000313" key="7">
    <source>
        <dbReference type="Proteomes" id="UP001419268"/>
    </source>
</evidence>